<protein>
    <submittedName>
        <fullName evidence="1">Uncharacterized protein</fullName>
    </submittedName>
</protein>
<dbReference type="EMBL" id="CM046393">
    <property type="protein sequence ID" value="KAI8553193.1"/>
    <property type="molecule type" value="Genomic_DNA"/>
</dbReference>
<evidence type="ECO:0000313" key="1">
    <source>
        <dbReference type="EMBL" id="KAI8553193.1"/>
    </source>
</evidence>
<keyword evidence="2" id="KW-1185">Reference proteome</keyword>
<organism evidence="1 2">
    <name type="scientific">Rhododendron molle</name>
    <name type="common">Chinese azalea</name>
    <name type="synonym">Azalea mollis</name>
    <dbReference type="NCBI Taxonomy" id="49168"/>
    <lineage>
        <taxon>Eukaryota</taxon>
        <taxon>Viridiplantae</taxon>
        <taxon>Streptophyta</taxon>
        <taxon>Embryophyta</taxon>
        <taxon>Tracheophyta</taxon>
        <taxon>Spermatophyta</taxon>
        <taxon>Magnoliopsida</taxon>
        <taxon>eudicotyledons</taxon>
        <taxon>Gunneridae</taxon>
        <taxon>Pentapetalae</taxon>
        <taxon>asterids</taxon>
        <taxon>Ericales</taxon>
        <taxon>Ericaceae</taxon>
        <taxon>Ericoideae</taxon>
        <taxon>Rhodoreae</taxon>
        <taxon>Rhododendron</taxon>
    </lineage>
</organism>
<gene>
    <name evidence="1" type="ORF">RHMOL_Rhmol06G0325100</name>
</gene>
<sequence length="297" mass="32514">MMVVGFRFYYPHSNSSCRSRSMSRSMLSSIQNGLQGRRSFSRFFPCSSSSKTNNYFPSPHTHLSFSSKSAEPNRLNDSTLEDPSTSLPKDSPFPGLEDVMMGYIFGKKKATEVAHSVWKHIVQNGDILVDATCGNGYDTLAMIKMVADKSSTGRVYALDIQKAALESTSSLLDESLDSDEKGLVELFAICHSRMEEVVPKGIPVRLVAFNLGYLPGGDKATITKSETTLQALEAAKRMLAPGGLISLVVYVGHPGGREEYEAVQAFASGLPVENWICCKLQMLNRSSAPILVLLLNR</sequence>
<name>A0ACC0NL28_RHOML</name>
<evidence type="ECO:0000313" key="2">
    <source>
        <dbReference type="Proteomes" id="UP001062846"/>
    </source>
</evidence>
<dbReference type="Proteomes" id="UP001062846">
    <property type="component" value="Chromosome 6"/>
</dbReference>
<accession>A0ACC0NL28</accession>
<proteinExistence type="predicted"/>
<comment type="caution">
    <text evidence="1">The sequence shown here is derived from an EMBL/GenBank/DDBJ whole genome shotgun (WGS) entry which is preliminary data.</text>
</comment>
<reference evidence="1" key="1">
    <citation type="submission" date="2022-02" db="EMBL/GenBank/DDBJ databases">
        <title>Plant Genome Project.</title>
        <authorList>
            <person name="Zhang R.-G."/>
        </authorList>
    </citation>
    <scope>NUCLEOTIDE SEQUENCE</scope>
    <source>
        <strain evidence="1">AT1</strain>
    </source>
</reference>